<dbReference type="AlphaFoldDB" id="A0A1G6PND7"/>
<accession>A0A1G6PND7</accession>
<dbReference type="InterPro" id="IPR050109">
    <property type="entry name" value="HTH-type_TetR-like_transc_reg"/>
</dbReference>
<gene>
    <name evidence="3" type="ORF">SAMN05216174_104356</name>
</gene>
<dbReference type="STRING" id="1271860.SAMN05216174_104356"/>
<reference evidence="4" key="1">
    <citation type="submission" date="2016-10" db="EMBL/GenBank/DDBJ databases">
        <authorList>
            <person name="Varghese N."/>
            <person name="Submissions S."/>
        </authorList>
    </citation>
    <scope>NUCLEOTIDE SEQUENCE [LARGE SCALE GENOMIC DNA]</scope>
    <source>
        <strain evidence="4">IBRC-M 10403</strain>
    </source>
</reference>
<proteinExistence type="predicted"/>
<keyword evidence="1 3" id="KW-0238">DNA-binding</keyword>
<dbReference type="EMBL" id="FMZZ01000004">
    <property type="protein sequence ID" value="SDC80855.1"/>
    <property type="molecule type" value="Genomic_DNA"/>
</dbReference>
<dbReference type="OrthoDB" id="9806334at2"/>
<sequence>MQVNQRTVTEAARRAQIIDAAIEVIADLGYGQASFARIVERAGLSSTRMISYHFQGKDELMWAVLLAAMGVVDERMDERLAGITDRVEMLRGYIESQVDLLRTHPEHMRAITEVARNARDENGAPQYAPLLRDLRVGRLERQLAQGQREGVFGEFDIAVMAQTISQAVDGAAARRETDPDVDLADYARELADLFTRATRPTDPARNPN</sequence>
<dbReference type="InterPro" id="IPR009057">
    <property type="entry name" value="Homeodomain-like_sf"/>
</dbReference>
<keyword evidence="4" id="KW-1185">Reference proteome</keyword>
<dbReference type="SUPFAM" id="SSF46689">
    <property type="entry name" value="Homeodomain-like"/>
    <property type="match status" value="1"/>
</dbReference>
<dbReference type="RefSeq" id="WP_091449991.1">
    <property type="nucleotide sequence ID" value="NZ_FMZZ01000004.1"/>
</dbReference>
<dbReference type="Pfam" id="PF00440">
    <property type="entry name" value="TetR_N"/>
    <property type="match status" value="1"/>
</dbReference>
<dbReference type="GO" id="GO:0000976">
    <property type="term" value="F:transcription cis-regulatory region binding"/>
    <property type="evidence" value="ECO:0007669"/>
    <property type="project" value="TreeGrafter"/>
</dbReference>
<dbReference type="PANTHER" id="PTHR30055:SF201">
    <property type="entry name" value="TRANSCRIPTIONAL REGULATORY PROTEIN"/>
    <property type="match status" value="1"/>
</dbReference>
<evidence type="ECO:0000313" key="4">
    <source>
        <dbReference type="Proteomes" id="UP000199501"/>
    </source>
</evidence>
<evidence type="ECO:0000313" key="3">
    <source>
        <dbReference type="EMBL" id="SDC80855.1"/>
    </source>
</evidence>
<dbReference type="Gene3D" id="1.10.357.10">
    <property type="entry name" value="Tetracycline Repressor, domain 2"/>
    <property type="match status" value="1"/>
</dbReference>
<feature type="domain" description="HTH tetR-type" evidence="2">
    <location>
        <begin position="17"/>
        <end position="61"/>
    </location>
</feature>
<dbReference type="InterPro" id="IPR001647">
    <property type="entry name" value="HTH_TetR"/>
</dbReference>
<dbReference type="Proteomes" id="UP000199501">
    <property type="component" value="Unassembled WGS sequence"/>
</dbReference>
<dbReference type="GO" id="GO:0003700">
    <property type="term" value="F:DNA-binding transcription factor activity"/>
    <property type="evidence" value="ECO:0007669"/>
    <property type="project" value="TreeGrafter"/>
</dbReference>
<name>A0A1G6PND7_9PSEU</name>
<evidence type="ECO:0000256" key="1">
    <source>
        <dbReference type="ARBA" id="ARBA00023125"/>
    </source>
</evidence>
<protein>
    <submittedName>
        <fullName evidence="3">DNA-binding transcriptional regulator, AcrR family</fullName>
    </submittedName>
</protein>
<dbReference type="PANTHER" id="PTHR30055">
    <property type="entry name" value="HTH-TYPE TRANSCRIPTIONAL REGULATOR RUTR"/>
    <property type="match status" value="1"/>
</dbReference>
<evidence type="ECO:0000259" key="2">
    <source>
        <dbReference type="Pfam" id="PF00440"/>
    </source>
</evidence>
<dbReference type="SUPFAM" id="SSF48498">
    <property type="entry name" value="Tetracyclin repressor-like, C-terminal domain"/>
    <property type="match status" value="1"/>
</dbReference>
<dbReference type="InterPro" id="IPR036271">
    <property type="entry name" value="Tet_transcr_reg_TetR-rel_C_sf"/>
</dbReference>
<organism evidence="3 4">
    <name type="scientific">Actinokineospora iranica</name>
    <dbReference type="NCBI Taxonomy" id="1271860"/>
    <lineage>
        <taxon>Bacteria</taxon>
        <taxon>Bacillati</taxon>
        <taxon>Actinomycetota</taxon>
        <taxon>Actinomycetes</taxon>
        <taxon>Pseudonocardiales</taxon>
        <taxon>Pseudonocardiaceae</taxon>
        <taxon>Actinokineospora</taxon>
    </lineage>
</organism>
<dbReference type="Gene3D" id="1.10.10.60">
    <property type="entry name" value="Homeodomain-like"/>
    <property type="match status" value="1"/>
</dbReference>